<sequence length="161" mass="16876">MPTDLAVPGLHLLSIAIAVVGGVFLTFSDFVMRSLAAAERNAGIQSMQLINRKVYRSVFIVLLIGLVPASIVMAALVAINAGTQASIFAMAGAITYTFGVMGVTAAGNVPMNKRLDAMTLNVPKTLGYWSTYLARWTALNTVRVIASIASAALFSIGAQAL</sequence>
<accession>A0A918RWM8</accession>
<dbReference type="InterPro" id="IPR013901">
    <property type="entry name" value="Anthrone_oxy"/>
</dbReference>
<feature type="transmembrane region" description="Helical" evidence="1">
    <location>
        <begin position="12"/>
        <end position="36"/>
    </location>
</feature>
<organism evidence="2 3">
    <name type="scientific">Devosia pacifica</name>
    <dbReference type="NCBI Taxonomy" id="1335967"/>
    <lineage>
        <taxon>Bacteria</taxon>
        <taxon>Pseudomonadati</taxon>
        <taxon>Pseudomonadota</taxon>
        <taxon>Alphaproteobacteria</taxon>
        <taxon>Hyphomicrobiales</taxon>
        <taxon>Devosiaceae</taxon>
        <taxon>Devosia</taxon>
    </lineage>
</organism>
<reference evidence="2" key="1">
    <citation type="journal article" date="2014" name="Int. J. Syst. Evol. Microbiol.">
        <title>Complete genome sequence of Corynebacterium casei LMG S-19264T (=DSM 44701T), isolated from a smear-ripened cheese.</title>
        <authorList>
            <consortium name="US DOE Joint Genome Institute (JGI-PGF)"/>
            <person name="Walter F."/>
            <person name="Albersmeier A."/>
            <person name="Kalinowski J."/>
            <person name="Ruckert C."/>
        </authorList>
    </citation>
    <scope>NUCLEOTIDE SEQUENCE</scope>
    <source>
        <strain evidence="2">KCTC 32437</strain>
    </source>
</reference>
<feature type="transmembrane region" description="Helical" evidence="1">
    <location>
        <begin position="57"/>
        <end position="79"/>
    </location>
</feature>
<keyword evidence="3" id="KW-1185">Reference proteome</keyword>
<gene>
    <name evidence="2" type="ORF">GCM10007989_03330</name>
</gene>
<protein>
    <recommendedName>
        <fullName evidence="4">DUF1772 domain-containing protein</fullName>
    </recommendedName>
</protein>
<dbReference type="RefSeq" id="WP_189422782.1">
    <property type="nucleotide sequence ID" value="NZ_BMZE01000001.1"/>
</dbReference>
<keyword evidence="1" id="KW-1133">Transmembrane helix</keyword>
<name>A0A918RWM8_9HYPH</name>
<evidence type="ECO:0000256" key="1">
    <source>
        <dbReference type="SAM" id="Phobius"/>
    </source>
</evidence>
<dbReference type="Pfam" id="PF08592">
    <property type="entry name" value="Anthrone_oxy"/>
    <property type="match status" value="1"/>
</dbReference>
<dbReference type="AlphaFoldDB" id="A0A918RWM8"/>
<proteinExistence type="predicted"/>
<evidence type="ECO:0000313" key="3">
    <source>
        <dbReference type="Proteomes" id="UP000646579"/>
    </source>
</evidence>
<evidence type="ECO:0000313" key="2">
    <source>
        <dbReference type="EMBL" id="GHA12225.1"/>
    </source>
</evidence>
<keyword evidence="1" id="KW-0472">Membrane</keyword>
<feature type="transmembrane region" description="Helical" evidence="1">
    <location>
        <begin position="85"/>
        <end position="109"/>
    </location>
</feature>
<evidence type="ECO:0008006" key="4">
    <source>
        <dbReference type="Google" id="ProtNLM"/>
    </source>
</evidence>
<reference evidence="2" key="2">
    <citation type="submission" date="2020-09" db="EMBL/GenBank/DDBJ databases">
        <authorList>
            <person name="Sun Q."/>
            <person name="Kim S."/>
        </authorList>
    </citation>
    <scope>NUCLEOTIDE SEQUENCE</scope>
    <source>
        <strain evidence="2">KCTC 32437</strain>
    </source>
</reference>
<dbReference type="EMBL" id="BMZE01000001">
    <property type="protein sequence ID" value="GHA12225.1"/>
    <property type="molecule type" value="Genomic_DNA"/>
</dbReference>
<keyword evidence="1" id="KW-0812">Transmembrane</keyword>
<comment type="caution">
    <text evidence="2">The sequence shown here is derived from an EMBL/GenBank/DDBJ whole genome shotgun (WGS) entry which is preliminary data.</text>
</comment>
<dbReference type="Proteomes" id="UP000646579">
    <property type="component" value="Unassembled WGS sequence"/>
</dbReference>